<dbReference type="Proteomes" id="UP001187471">
    <property type="component" value="Unassembled WGS sequence"/>
</dbReference>
<dbReference type="GO" id="GO:0000811">
    <property type="term" value="C:GINS complex"/>
    <property type="evidence" value="ECO:0007669"/>
    <property type="project" value="InterPro"/>
</dbReference>
<feature type="domain" description="DNA replication complex GINS protein PSF1 C-terminal" evidence="1">
    <location>
        <begin position="64"/>
        <end position="109"/>
    </location>
</feature>
<evidence type="ECO:0000313" key="3">
    <source>
        <dbReference type="Proteomes" id="UP001187471"/>
    </source>
</evidence>
<protein>
    <recommendedName>
        <fullName evidence="1">DNA replication complex GINS protein PSF1 C-terminal domain-containing protein</fullName>
    </recommendedName>
</protein>
<dbReference type="InterPro" id="IPR036224">
    <property type="entry name" value="GINS_bundle-like_dom_sf"/>
</dbReference>
<keyword evidence="3" id="KW-1185">Reference proteome</keyword>
<evidence type="ECO:0000259" key="1">
    <source>
        <dbReference type="Pfam" id="PF24997"/>
    </source>
</evidence>
<dbReference type="EMBL" id="JAVXUO010002322">
    <property type="protein sequence ID" value="KAK2974378.1"/>
    <property type="molecule type" value="Genomic_DNA"/>
</dbReference>
<gene>
    <name evidence="2" type="ORF">RJ640_021234</name>
</gene>
<dbReference type="InterPro" id="IPR005339">
    <property type="entry name" value="GINS_Psf1"/>
</dbReference>
<dbReference type="PANTHER" id="PTHR12914">
    <property type="entry name" value="PARTNER OF SLD5"/>
    <property type="match status" value="1"/>
</dbReference>
<accession>A0AA88QWG4</accession>
<evidence type="ECO:0000313" key="2">
    <source>
        <dbReference type="EMBL" id="KAK2974378.1"/>
    </source>
</evidence>
<proteinExistence type="predicted"/>
<reference evidence="2" key="1">
    <citation type="submission" date="2022-12" db="EMBL/GenBank/DDBJ databases">
        <title>Draft genome assemblies for two species of Escallonia (Escalloniales).</title>
        <authorList>
            <person name="Chanderbali A."/>
            <person name="Dervinis C."/>
            <person name="Anghel I."/>
            <person name="Soltis D."/>
            <person name="Soltis P."/>
            <person name="Zapata F."/>
        </authorList>
    </citation>
    <scope>NUCLEOTIDE SEQUENCE</scope>
    <source>
        <strain evidence="2">UCBG92.1500</strain>
        <tissue evidence="2">Leaf</tissue>
    </source>
</reference>
<dbReference type="AlphaFoldDB" id="A0AA88QWG4"/>
<sequence>MSERYNRAEVIRSLRWVVENVLPEDIANKLSDAEKDYFKNHSATLQSYIADLDLGLTVDMVPPKDPYIKVRVLDEIGNVALSNQFTNLARHAILFLRRTDAEPYISQVVHLFEKPKVLNYSNEI</sequence>
<dbReference type="PANTHER" id="PTHR12914:SF2">
    <property type="entry name" value="DNA REPLICATION COMPLEX GINS PROTEIN PSF1"/>
    <property type="match status" value="1"/>
</dbReference>
<name>A0AA88QWG4_9ASTE</name>
<dbReference type="Gene3D" id="1.20.58.1030">
    <property type="match status" value="1"/>
</dbReference>
<dbReference type="GO" id="GO:1902983">
    <property type="term" value="P:DNA strand elongation involved in mitotic DNA replication"/>
    <property type="evidence" value="ECO:0007669"/>
    <property type="project" value="TreeGrafter"/>
</dbReference>
<dbReference type="InterPro" id="IPR056783">
    <property type="entry name" value="PSF1_C"/>
</dbReference>
<comment type="caution">
    <text evidence="2">The sequence shown here is derived from an EMBL/GenBank/DDBJ whole genome shotgun (WGS) entry which is preliminary data.</text>
</comment>
<dbReference type="Pfam" id="PF24997">
    <property type="entry name" value="PSF1_C"/>
    <property type="match status" value="1"/>
</dbReference>
<dbReference type="SUPFAM" id="SSF158573">
    <property type="entry name" value="GINS helical bundle-like"/>
    <property type="match status" value="1"/>
</dbReference>
<organism evidence="2 3">
    <name type="scientific">Escallonia rubra</name>
    <dbReference type="NCBI Taxonomy" id="112253"/>
    <lineage>
        <taxon>Eukaryota</taxon>
        <taxon>Viridiplantae</taxon>
        <taxon>Streptophyta</taxon>
        <taxon>Embryophyta</taxon>
        <taxon>Tracheophyta</taxon>
        <taxon>Spermatophyta</taxon>
        <taxon>Magnoliopsida</taxon>
        <taxon>eudicotyledons</taxon>
        <taxon>Gunneridae</taxon>
        <taxon>Pentapetalae</taxon>
        <taxon>asterids</taxon>
        <taxon>campanulids</taxon>
        <taxon>Escalloniales</taxon>
        <taxon>Escalloniaceae</taxon>
        <taxon>Escallonia</taxon>
    </lineage>
</organism>